<proteinExistence type="predicted"/>
<keyword evidence="2" id="KW-1185">Reference proteome</keyword>
<sequence length="150" mass="17433">MFPLKWTVIGRLCLKGGHSLVNPVSKVDTHWSILPQVWTLIWPILSQRWTIIGQSNPAPKVDNHLSILHQRWTLIVQSCLKGGQLLVIYVSKVDTHCSIPHQRWTLIWPLLSQRWTIIWPILSQRWTDIDQYCFKGGQTLINTASKVDRH</sequence>
<dbReference type="EMBL" id="JAWDGP010000547">
    <property type="protein sequence ID" value="KAK3799607.1"/>
    <property type="molecule type" value="Genomic_DNA"/>
</dbReference>
<reference evidence="1" key="1">
    <citation type="journal article" date="2023" name="G3 (Bethesda)">
        <title>A reference genome for the long-term kleptoplast-retaining sea slug Elysia crispata morphotype clarki.</title>
        <authorList>
            <person name="Eastman K.E."/>
            <person name="Pendleton A.L."/>
            <person name="Shaikh M.A."/>
            <person name="Suttiyut T."/>
            <person name="Ogas R."/>
            <person name="Tomko P."/>
            <person name="Gavelis G."/>
            <person name="Widhalm J.R."/>
            <person name="Wisecaver J.H."/>
        </authorList>
    </citation>
    <scope>NUCLEOTIDE SEQUENCE</scope>
    <source>
        <strain evidence="1">ECLA1</strain>
    </source>
</reference>
<protein>
    <submittedName>
        <fullName evidence="1">Uncharacterized protein</fullName>
    </submittedName>
</protein>
<dbReference type="AlphaFoldDB" id="A0AAE1EA87"/>
<dbReference type="Proteomes" id="UP001283361">
    <property type="component" value="Unassembled WGS sequence"/>
</dbReference>
<gene>
    <name evidence="1" type="ORF">RRG08_059653</name>
</gene>
<comment type="caution">
    <text evidence="1">The sequence shown here is derived from an EMBL/GenBank/DDBJ whole genome shotgun (WGS) entry which is preliminary data.</text>
</comment>
<organism evidence="1 2">
    <name type="scientific">Elysia crispata</name>
    <name type="common">lettuce slug</name>
    <dbReference type="NCBI Taxonomy" id="231223"/>
    <lineage>
        <taxon>Eukaryota</taxon>
        <taxon>Metazoa</taxon>
        <taxon>Spiralia</taxon>
        <taxon>Lophotrochozoa</taxon>
        <taxon>Mollusca</taxon>
        <taxon>Gastropoda</taxon>
        <taxon>Heterobranchia</taxon>
        <taxon>Euthyneura</taxon>
        <taxon>Panpulmonata</taxon>
        <taxon>Sacoglossa</taxon>
        <taxon>Placobranchoidea</taxon>
        <taxon>Plakobranchidae</taxon>
        <taxon>Elysia</taxon>
    </lineage>
</organism>
<name>A0AAE1EA87_9GAST</name>
<evidence type="ECO:0000313" key="1">
    <source>
        <dbReference type="EMBL" id="KAK3799607.1"/>
    </source>
</evidence>
<evidence type="ECO:0000313" key="2">
    <source>
        <dbReference type="Proteomes" id="UP001283361"/>
    </source>
</evidence>
<accession>A0AAE1EA87</accession>